<dbReference type="PANTHER" id="PTHR44858">
    <property type="entry name" value="TETRATRICOPEPTIDE REPEAT PROTEIN 6"/>
    <property type="match status" value="1"/>
</dbReference>
<evidence type="ECO:0000313" key="5">
    <source>
        <dbReference type="EMBL" id="SEF46711.1"/>
    </source>
</evidence>
<gene>
    <name evidence="5" type="ORF">SAMN05444001_101307</name>
</gene>
<dbReference type="SUPFAM" id="SSF48452">
    <property type="entry name" value="TPR-like"/>
    <property type="match status" value="1"/>
</dbReference>
<dbReference type="PANTHER" id="PTHR44858:SF1">
    <property type="entry name" value="UDP-N-ACETYLGLUCOSAMINE--PEPTIDE N-ACETYLGLUCOSAMINYLTRANSFERASE SPINDLY-RELATED"/>
    <property type="match status" value="1"/>
</dbReference>
<feature type="repeat" description="TPR" evidence="3">
    <location>
        <begin position="497"/>
        <end position="530"/>
    </location>
</feature>
<dbReference type="InterPro" id="IPR050498">
    <property type="entry name" value="Ycf3"/>
</dbReference>
<dbReference type="Pfam" id="PF13365">
    <property type="entry name" value="Trypsin_2"/>
    <property type="match status" value="1"/>
</dbReference>
<keyword evidence="4" id="KW-0732">Signal</keyword>
<dbReference type="EMBL" id="FNVS01000001">
    <property type="protein sequence ID" value="SEF46711.1"/>
    <property type="molecule type" value="Genomic_DNA"/>
</dbReference>
<dbReference type="Pfam" id="PF13432">
    <property type="entry name" value="TPR_16"/>
    <property type="match status" value="1"/>
</dbReference>
<organism evidence="5 6">
    <name type="scientific">Parabacteroides chinchillae</name>
    <dbReference type="NCBI Taxonomy" id="871327"/>
    <lineage>
        <taxon>Bacteria</taxon>
        <taxon>Pseudomonadati</taxon>
        <taxon>Bacteroidota</taxon>
        <taxon>Bacteroidia</taxon>
        <taxon>Bacteroidales</taxon>
        <taxon>Tannerellaceae</taxon>
        <taxon>Parabacteroides</taxon>
    </lineage>
</organism>
<dbReference type="Gene3D" id="1.25.40.10">
    <property type="entry name" value="Tetratricopeptide repeat domain"/>
    <property type="match status" value="3"/>
</dbReference>
<proteinExistence type="predicted"/>
<comment type="caution">
    <text evidence="5">The sequence shown here is derived from an EMBL/GenBank/DDBJ whole genome shotgun (WGS) entry which is preliminary data.</text>
</comment>
<dbReference type="RefSeq" id="WP_103982252.1">
    <property type="nucleotide sequence ID" value="NZ_FNVS01000001.1"/>
</dbReference>
<name>A0A8G2F9G6_9BACT</name>
<evidence type="ECO:0000313" key="6">
    <source>
        <dbReference type="Proteomes" id="UP000236725"/>
    </source>
</evidence>
<reference evidence="5 6" key="1">
    <citation type="submission" date="2016-10" db="EMBL/GenBank/DDBJ databases">
        <authorList>
            <person name="Varghese N."/>
            <person name="Submissions S."/>
        </authorList>
    </citation>
    <scope>NUCLEOTIDE SEQUENCE [LARGE SCALE GENOMIC DNA]</scope>
    <source>
        <strain evidence="5 6">DSM 29073</strain>
    </source>
</reference>
<dbReference type="Proteomes" id="UP000236725">
    <property type="component" value="Unassembled WGS sequence"/>
</dbReference>
<dbReference type="Gene3D" id="2.40.10.120">
    <property type="match status" value="1"/>
</dbReference>
<dbReference type="InterPro" id="IPR019734">
    <property type="entry name" value="TPR_rpt"/>
</dbReference>
<keyword evidence="6" id="KW-1185">Reference proteome</keyword>
<dbReference type="SUPFAM" id="SSF50494">
    <property type="entry name" value="Trypsin-like serine proteases"/>
    <property type="match status" value="1"/>
</dbReference>
<evidence type="ECO:0000256" key="4">
    <source>
        <dbReference type="SAM" id="SignalP"/>
    </source>
</evidence>
<keyword evidence="2 3" id="KW-0802">TPR repeat</keyword>
<keyword evidence="1" id="KW-0677">Repeat</keyword>
<accession>A0A8G2F9G6</accession>
<dbReference type="GO" id="GO:0046813">
    <property type="term" value="P:receptor-mediated virion attachment to host cell"/>
    <property type="evidence" value="ECO:0007669"/>
    <property type="project" value="TreeGrafter"/>
</dbReference>
<evidence type="ECO:0000256" key="2">
    <source>
        <dbReference type="ARBA" id="ARBA00022803"/>
    </source>
</evidence>
<protein>
    <submittedName>
        <fullName evidence="5">Tetratricopeptide repeat-containing protein</fullName>
    </submittedName>
</protein>
<dbReference type="InterPro" id="IPR011990">
    <property type="entry name" value="TPR-like_helical_dom_sf"/>
</dbReference>
<dbReference type="PROSITE" id="PS50005">
    <property type="entry name" value="TPR"/>
    <property type="match status" value="1"/>
</dbReference>
<dbReference type="AlphaFoldDB" id="A0A8G2F9G6"/>
<feature type="signal peptide" evidence="4">
    <location>
        <begin position="1"/>
        <end position="18"/>
    </location>
</feature>
<dbReference type="InterPro" id="IPR009003">
    <property type="entry name" value="Peptidase_S1_PA"/>
</dbReference>
<sequence>MKRVLLFLVICCHILTLAAQKKAPKWMGKEKNAVLTVTTYKKDNTVLHKGLGFFVSESGEALSAYSLFKDAQKANVTDAAGNTYPVTFIIGADELYDVIKVQVSVPKKVSYLPLVSEALPAGTKVYLMPYSTGKNIAFSEGQITEVSRLKDSYSYYKISFPLMTGQSNAPMLTENGEVFGLAQDDASGKNANSYAVSARYANSLALKSSDAFNTVYTSIGIRKAWPASADEALVSLYLMAGTQNAEEYLNTLNDFIARFPNVPEGYLNRASHYAYNRAVLASGPAEESKLLALALEDINTSGKYSKSKGDMWFNKAKLIYGVSADSTLNDKNWTVDAALESLQQAIKEDDQPVYHQLLGDIYFARKNYEDAYANYMITNNSNVASSASYYMAAKARENMPGANLGELIMLLDSAIAKNRPTASAETAEYVLERVELRMKLMQYKEAVDDYDLYYRLMGGRVSDAFFYYREQAKFRLGDLAGALKDIREAIKMSPQDPNYYAEEASIYIRMQTCDQALASIEKALSIAPDFAACYRLKGVCFIRQEKKAEACAAFQKAKELGDPVADKLIQEHCK</sequence>
<feature type="chain" id="PRO_5034270384" evidence="4">
    <location>
        <begin position="19"/>
        <end position="574"/>
    </location>
</feature>
<dbReference type="GO" id="GO:0009279">
    <property type="term" value="C:cell outer membrane"/>
    <property type="evidence" value="ECO:0007669"/>
    <property type="project" value="TreeGrafter"/>
</dbReference>
<dbReference type="SMART" id="SM00028">
    <property type="entry name" value="TPR"/>
    <property type="match status" value="4"/>
</dbReference>
<evidence type="ECO:0000256" key="3">
    <source>
        <dbReference type="PROSITE-ProRule" id="PRU00339"/>
    </source>
</evidence>
<evidence type="ECO:0000256" key="1">
    <source>
        <dbReference type="ARBA" id="ARBA00022737"/>
    </source>
</evidence>